<comment type="caution">
    <text evidence="1">The sequence shown here is derived from an EMBL/GenBank/DDBJ whole genome shotgun (WGS) entry which is preliminary data.</text>
</comment>
<organism evidence="1 2">
    <name type="scientific">Camellia lanceoleosa</name>
    <dbReference type="NCBI Taxonomy" id="1840588"/>
    <lineage>
        <taxon>Eukaryota</taxon>
        <taxon>Viridiplantae</taxon>
        <taxon>Streptophyta</taxon>
        <taxon>Embryophyta</taxon>
        <taxon>Tracheophyta</taxon>
        <taxon>Spermatophyta</taxon>
        <taxon>Magnoliopsida</taxon>
        <taxon>eudicotyledons</taxon>
        <taxon>Gunneridae</taxon>
        <taxon>Pentapetalae</taxon>
        <taxon>asterids</taxon>
        <taxon>Ericales</taxon>
        <taxon>Theaceae</taxon>
        <taxon>Camellia</taxon>
    </lineage>
</organism>
<dbReference type="Proteomes" id="UP001060215">
    <property type="component" value="Chromosome 9"/>
</dbReference>
<sequence>MATVGPYLAEVYVMRKLHKEKMKRTEKEKEDKEVIADHQGKVSYGCFPRMFKKIHPNTVAPPPDSIVREAETWNHLGCFGKSLLLGVIELSKSGISTERQ</sequence>
<name>A0ACC0GZ90_9ERIC</name>
<evidence type="ECO:0000313" key="2">
    <source>
        <dbReference type="Proteomes" id="UP001060215"/>
    </source>
</evidence>
<dbReference type="EMBL" id="CM045766">
    <property type="protein sequence ID" value="KAI8004886.1"/>
    <property type="molecule type" value="Genomic_DNA"/>
</dbReference>
<gene>
    <name evidence="1" type="ORF">LOK49_LG08G01138</name>
</gene>
<proteinExistence type="predicted"/>
<protein>
    <submittedName>
        <fullName evidence="1">Uncharacterized protein</fullName>
    </submittedName>
</protein>
<evidence type="ECO:0000313" key="1">
    <source>
        <dbReference type="EMBL" id="KAI8004886.1"/>
    </source>
</evidence>
<reference evidence="1 2" key="1">
    <citation type="journal article" date="2022" name="Plant J.">
        <title>Chromosome-level genome of Camellia lanceoleosa provides a valuable resource for understanding genome evolution and self-incompatibility.</title>
        <authorList>
            <person name="Gong W."/>
            <person name="Xiao S."/>
            <person name="Wang L."/>
            <person name="Liao Z."/>
            <person name="Chang Y."/>
            <person name="Mo W."/>
            <person name="Hu G."/>
            <person name="Li W."/>
            <person name="Zhao G."/>
            <person name="Zhu H."/>
            <person name="Hu X."/>
            <person name="Ji K."/>
            <person name="Xiang X."/>
            <person name="Song Q."/>
            <person name="Yuan D."/>
            <person name="Jin S."/>
            <person name="Zhang L."/>
        </authorList>
    </citation>
    <scope>NUCLEOTIDE SEQUENCE [LARGE SCALE GENOMIC DNA]</scope>
    <source>
        <strain evidence="1">SQ_2022a</strain>
    </source>
</reference>
<keyword evidence="2" id="KW-1185">Reference proteome</keyword>
<accession>A0ACC0GZ90</accession>